<feature type="transmembrane region" description="Helical" evidence="1">
    <location>
        <begin position="36"/>
        <end position="52"/>
    </location>
</feature>
<dbReference type="Proteomes" id="UP000732377">
    <property type="component" value="Unassembled WGS sequence"/>
</dbReference>
<keyword evidence="1" id="KW-0812">Transmembrane</keyword>
<evidence type="ECO:0000313" key="3">
    <source>
        <dbReference type="Proteomes" id="UP000732377"/>
    </source>
</evidence>
<protein>
    <submittedName>
        <fullName evidence="2">Uncharacterized protein</fullName>
    </submittedName>
</protein>
<feature type="transmembrane region" description="Helical" evidence="1">
    <location>
        <begin position="91"/>
        <end position="114"/>
    </location>
</feature>
<organism evidence="2 3">
    <name type="scientific">Symbiobacterium thermophilum</name>
    <dbReference type="NCBI Taxonomy" id="2734"/>
    <lineage>
        <taxon>Bacteria</taxon>
        <taxon>Bacillati</taxon>
        <taxon>Bacillota</taxon>
        <taxon>Clostridia</taxon>
        <taxon>Eubacteriales</taxon>
        <taxon>Symbiobacteriaceae</taxon>
        <taxon>Symbiobacterium</taxon>
    </lineage>
</organism>
<evidence type="ECO:0000313" key="2">
    <source>
        <dbReference type="EMBL" id="MBY6277781.1"/>
    </source>
</evidence>
<gene>
    <name evidence="2" type="ORF">CWE10_16595</name>
</gene>
<feature type="transmembrane region" description="Helical" evidence="1">
    <location>
        <begin position="12"/>
        <end position="30"/>
    </location>
</feature>
<evidence type="ECO:0000256" key="1">
    <source>
        <dbReference type="SAM" id="Phobius"/>
    </source>
</evidence>
<keyword evidence="1" id="KW-1133">Transmembrane helix</keyword>
<accession>A0A953ICM4</accession>
<comment type="caution">
    <text evidence="2">The sequence shown here is derived from an EMBL/GenBank/DDBJ whole genome shotgun (WGS) entry which is preliminary data.</text>
</comment>
<proteinExistence type="predicted"/>
<dbReference type="AlphaFoldDB" id="A0A953ICM4"/>
<keyword evidence="1" id="KW-0472">Membrane</keyword>
<sequence>MLSTAVTRFGRGLWLPLALALALGLAYFSIVNSVELGIGILSLGAMAGMVGAGDTAKAAGYIIIGGLAVVAGVAAMVLLPPSAPAVGAGLAKAAAVVGGTAGIVGGGALILTGVCELKCE</sequence>
<reference evidence="2" key="1">
    <citation type="submission" date="2017-11" db="EMBL/GenBank/DDBJ databases">
        <title>Three new genomes from thermophilic consortium.</title>
        <authorList>
            <person name="Quaggio R."/>
            <person name="Amgarten D."/>
            <person name="Setubal J.C."/>
        </authorList>
    </citation>
    <scope>NUCLEOTIDE SEQUENCE</scope>
    <source>
        <strain evidence="2">ZCTH01-B2</strain>
    </source>
</reference>
<dbReference type="EMBL" id="PIUK01000245">
    <property type="protein sequence ID" value="MBY6277781.1"/>
    <property type="molecule type" value="Genomic_DNA"/>
</dbReference>
<feature type="transmembrane region" description="Helical" evidence="1">
    <location>
        <begin position="59"/>
        <end position="79"/>
    </location>
</feature>
<dbReference type="RefSeq" id="WP_273381120.1">
    <property type="nucleotide sequence ID" value="NZ_PIUK01000245.1"/>
</dbReference>
<name>A0A953ICM4_SYMTR</name>